<name>A0A2K1QMT1_9PEZI</name>
<sequence length="463" mass="52307">MNTTQSRGGDGIEDYRMHVSQRYLDLTKSKLELARLPRELSDDDDDDDDNGDNVNHDSQGITKAELEPLLDYWLDGFDFRAQEMHLNQQLPQYRTNIPWLSTPHDRSIRLHFVHRKSTQKDAIPLLFCHDWGTSFLEITRVIEALCEPVTTPTQSTTHHQAFHVVCPSIPGFGFGDAIPDHHAGLLDTAGLFQHLMTRLDYNQYMACGAGWGFRIARAISQAYPLNCRALFTSNPLVPQPSFTSTPIAWLKYQLARLTGARSPWLSFGYVPSDFDMASNYQVKVGAMNVPADGNIHLAFALADSPTGLLAFMLHLLNPMHGRPRQPSSHPPRNDSVHLGSILIHPWSPTDVLTWTMLYWLSGPEAPLRWLRNACKETQPESAYWTKRSTVPLGVSQFRWPGASARGMVLSPPVWTSAYCDLVWLRRHNAGREVKWPAWEAADSLVLDLRDFVADLRGRNVFSG</sequence>
<dbReference type="GO" id="GO:0004301">
    <property type="term" value="F:epoxide hydrolase activity"/>
    <property type="evidence" value="ECO:0007669"/>
    <property type="project" value="TreeGrafter"/>
</dbReference>
<feature type="region of interest" description="Disordered" evidence="3">
    <location>
        <begin position="38"/>
        <end position="60"/>
    </location>
</feature>
<evidence type="ECO:0000313" key="6">
    <source>
        <dbReference type="Proteomes" id="UP000243797"/>
    </source>
</evidence>
<dbReference type="PANTHER" id="PTHR21661">
    <property type="entry name" value="EPOXIDE HYDROLASE 1-RELATED"/>
    <property type="match status" value="1"/>
</dbReference>
<keyword evidence="6" id="KW-1185">Reference proteome</keyword>
<dbReference type="GO" id="GO:0097176">
    <property type="term" value="P:epoxide metabolic process"/>
    <property type="evidence" value="ECO:0007669"/>
    <property type="project" value="TreeGrafter"/>
</dbReference>
<proteinExistence type="inferred from homology"/>
<comment type="caution">
    <text evidence="5">The sequence shown here is derived from an EMBL/GenBank/DDBJ whole genome shotgun (WGS) entry which is preliminary data.</text>
</comment>
<evidence type="ECO:0000256" key="2">
    <source>
        <dbReference type="ARBA" id="ARBA00022801"/>
    </source>
</evidence>
<dbReference type="Gene3D" id="3.40.50.1820">
    <property type="entry name" value="alpha/beta hydrolase"/>
    <property type="match status" value="1"/>
</dbReference>
<dbReference type="EMBL" id="NKHZ01000057">
    <property type="protein sequence ID" value="PNS16445.1"/>
    <property type="molecule type" value="Genomic_DNA"/>
</dbReference>
<dbReference type="InterPro" id="IPR029058">
    <property type="entry name" value="AB_hydrolase_fold"/>
</dbReference>
<dbReference type="OrthoDB" id="7130006at2759"/>
<evidence type="ECO:0000313" key="5">
    <source>
        <dbReference type="EMBL" id="PNS16445.1"/>
    </source>
</evidence>
<dbReference type="InParanoid" id="A0A2K1QMT1"/>
<evidence type="ECO:0000256" key="1">
    <source>
        <dbReference type="ARBA" id="ARBA00010088"/>
    </source>
</evidence>
<keyword evidence="2" id="KW-0378">Hydrolase</keyword>
<dbReference type="AlphaFoldDB" id="A0A2K1QMT1"/>
<evidence type="ECO:0000259" key="4">
    <source>
        <dbReference type="Pfam" id="PF06441"/>
    </source>
</evidence>
<reference evidence="5 6" key="1">
    <citation type="submission" date="2017-06" db="EMBL/GenBank/DDBJ databases">
        <title>Draft genome sequence of a variant of Elsinoe murrayae.</title>
        <authorList>
            <person name="Cheng Q."/>
        </authorList>
    </citation>
    <scope>NUCLEOTIDE SEQUENCE [LARGE SCALE GENOMIC DNA]</scope>
    <source>
        <strain evidence="5 6">CQ-2017a</strain>
    </source>
</reference>
<dbReference type="InterPro" id="IPR010497">
    <property type="entry name" value="Epoxide_hydro_N"/>
</dbReference>
<dbReference type="STRING" id="2082308.A0A2K1QMT1"/>
<dbReference type="Proteomes" id="UP000243797">
    <property type="component" value="Unassembled WGS sequence"/>
</dbReference>
<evidence type="ECO:0000256" key="3">
    <source>
        <dbReference type="SAM" id="MobiDB-lite"/>
    </source>
</evidence>
<dbReference type="PANTHER" id="PTHR21661:SF71">
    <property type="entry name" value="EPOXIDE HYDROLASE N-TERMINAL DOMAIN-CONTAINING PROTEIN"/>
    <property type="match status" value="1"/>
</dbReference>
<dbReference type="Pfam" id="PF06441">
    <property type="entry name" value="EHN"/>
    <property type="match status" value="1"/>
</dbReference>
<dbReference type="SUPFAM" id="SSF53474">
    <property type="entry name" value="alpha/beta-Hydrolases"/>
    <property type="match status" value="1"/>
</dbReference>
<dbReference type="PIRSF" id="PIRSF001112">
    <property type="entry name" value="Epoxide_hydrolase"/>
    <property type="match status" value="1"/>
</dbReference>
<comment type="similarity">
    <text evidence="1">Belongs to the peptidase S33 family.</text>
</comment>
<dbReference type="InterPro" id="IPR016292">
    <property type="entry name" value="Epoxide_hydrolase"/>
</dbReference>
<gene>
    <name evidence="5" type="ORF">CAC42_179</name>
</gene>
<accession>A0A2K1QMT1</accession>
<feature type="domain" description="Epoxide hydrolase N-terminal" evidence="4">
    <location>
        <begin position="12"/>
        <end position="138"/>
    </location>
</feature>
<feature type="compositionally biased region" description="Acidic residues" evidence="3">
    <location>
        <begin position="41"/>
        <end position="51"/>
    </location>
</feature>
<organism evidence="5 6">
    <name type="scientific">Sphaceloma murrayae</name>
    <dbReference type="NCBI Taxonomy" id="2082308"/>
    <lineage>
        <taxon>Eukaryota</taxon>
        <taxon>Fungi</taxon>
        <taxon>Dikarya</taxon>
        <taxon>Ascomycota</taxon>
        <taxon>Pezizomycotina</taxon>
        <taxon>Dothideomycetes</taxon>
        <taxon>Dothideomycetidae</taxon>
        <taxon>Myriangiales</taxon>
        <taxon>Elsinoaceae</taxon>
        <taxon>Sphaceloma</taxon>
    </lineage>
</organism>
<protein>
    <recommendedName>
        <fullName evidence="4">Epoxide hydrolase N-terminal domain-containing protein</fullName>
    </recommendedName>
</protein>